<feature type="transmembrane region" description="Helical" evidence="1">
    <location>
        <begin position="80"/>
        <end position="98"/>
    </location>
</feature>
<dbReference type="RefSeq" id="WP_208813714.1">
    <property type="nucleotide sequence ID" value="NZ_WVUH01000086.1"/>
</dbReference>
<keyword evidence="3" id="KW-1185">Reference proteome</keyword>
<evidence type="ECO:0008006" key="4">
    <source>
        <dbReference type="Google" id="ProtNLM"/>
    </source>
</evidence>
<organism evidence="2 3">
    <name type="scientific">Micromonospora echinofusca</name>
    <dbReference type="NCBI Taxonomy" id="47858"/>
    <lineage>
        <taxon>Bacteria</taxon>
        <taxon>Bacillati</taxon>
        <taxon>Actinomycetota</taxon>
        <taxon>Actinomycetes</taxon>
        <taxon>Micromonosporales</taxon>
        <taxon>Micromonosporaceae</taxon>
        <taxon>Micromonospora</taxon>
    </lineage>
</organism>
<dbReference type="Proteomes" id="UP000823521">
    <property type="component" value="Unassembled WGS sequence"/>
</dbReference>
<reference evidence="2 3" key="1">
    <citation type="submission" date="2019-12" db="EMBL/GenBank/DDBJ databases">
        <title>Whole genome sequencing of endophytic Actinobacterium Micromonospora sp. MPMI6T.</title>
        <authorList>
            <person name="Evv R."/>
            <person name="Podile A.R."/>
        </authorList>
    </citation>
    <scope>NUCLEOTIDE SEQUENCE [LARGE SCALE GENOMIC DNA]</scope>
    <source>
        <strain evidence="2 3">MPMI6</strain>
    </source>
</reference>
<feature type="transmembrane region" description="Helical" evidence="1">
    <location>
        <begin position="53"/>
        <end position="73"/>
    </location>
</feature>
<evidence type="ECO:0000313" key="3">
    <source>
        <dbReference type="Proteomes" id="UP000823521"/>
    </source>
</evidence>
<feature type="transmembrane region" description="Helical" evidence="1">
    <location>
        <begin position="12"/>
        <end position="33"/>
    </location>
</feature>
<proteinExistence type="predicted"/>
<keyword evidence="1" id="KW-0812">Transmembrane</keyword>
<evidence type="ECO:0000313" key="2">
    <source>
        <dbReference type="EMBL" id="MBO4206813.1"/>
    </source>
</evidence>
<name>A0ABS3VQK3_MICEH</name>
<feature type="transmembrane region" description="Helical" evidence="1">
    <location>
        <begin position="118"/>
        <end position="143"/>
    </location>
</feature>
<dbReference type="EMBL" id="WVUH01000086">
    <property type="protein sequence ID" value="MBO4206813.1"/>
    <property type="molecule type" value="Genomic_DNA"/>
</dbReference>
<gene>
    <name evidence="2" type="ORF">GSF22_12480</name>
</gene>
<sequence>MMSFAPARRPSVGARRFGYLAAITVNVVLLTLINGRPGWRAVPFLTDAAGQVVGLVNASIVAGVVVTATYLRYDAPWWRSLGDLATSVVGLAALVRLWEVFPFAFPDPSVDWPLVARVVLAVSIAGTVVGIVVQGVTLLARLVGAGRGGVRPAGPGGRA</sequence>
<comment type="caution">
    <text evidence="2">The sequence shown here is derived from an EMBL/GenBank/DDBJ whole genome shotgun (WGS) entry which is preliminary data.</text>
</comment>
<protein>
    <recommendedName>
        <fullName evidence="4">Fluoride ion transporter CrcB</fullName>
    </recommendedName>
</protein>
<keyword evidence="1" id="KW-1133">Transmembrane helix</keyword>
<accession>A0ABS3VQK3</accession>
<keyword evidence="1" id="KW-0472">Membrane</keyword>
<evidence type="ECO:0000256" key="1">
    <source>
        <dbReference type="SAM" id="Phobius"/>
    </source>
</evidence>